<feature type="transmembrane region" description="Helical" evidence="1">
    <location>
        <begin position="45"/>
        <end position="64"/>
    </location>
</feature>
<dbReference type="EMBL" id="GBRH01235867">
    <property type="protein sequence ID" value="JAD62028.1"/>
    <property type="molecule type" value="Transcribed_RNA"/>
</dbReference>
<keyword evidence="1" id="KW-0812">Transmembrane</keyword>
<organism evidence="3">
    <name type="scientific">Arundo donax</name>
    <name type="common">Giant reed</name>
    <name type="synonym">Donax arundinaceus</name>
    <dbReference type="NCBI Taxonomy" id="35708"/>
    <lineage>
        <taxon>Eukaryota</taxon>
        <taxon>Viridiplantae</taxon>
        <taxon>Streptophyta</taxon>
        <taxon>Embryophyta</taxon>
        <taxon>Tracheophyta</taxon>
        <taxon>Spermatophyta</taxon>
        <taxon>Magnoliopsida</taxon>
        <taxon>Liliopsida</taxon>
        <taxon>Poales</taxon>
        <taxon>Poaceae</taxon>
        <taxon>PACMAD clade</taxon>
        <taxon>Arundinoideae</taxon>
        <taxon>Arundineae</taxon>
        <taxon>Arundo</taxon>
    </lineage>
</organism>
<evidence type="ECO:0008006" key="4">
    <source>
        <dbReference type="Google" id="ProtNLM"/>
    </source>
</evidence>
<sequence length="82" mass="9563">MESVRPASNRIFSLVHTLFIWLCSGLIRGVQCTNSAPRDCSRCLYFRLTIFLLSAYYCVVVRDFKDCRRFDLRETVKVSICC</sequence>
<reference evidence="3" key="2">
    <citation type="journal article" date="2015" name="Data Brief">
        <title>Shoot transcriptome of the giant reed, Arundo donax.</title>
        <authorList>
            <person name="Barrero R.A."/>
            <person name="Guerrero F.D."/>
            <person name="Moolhuijzen P."/>
            <person name="Goolsby J.A."/>
            <person name="Tidwell J."/>
            <person name="Bellgard S.E."/>
            <person name="Bellgard M.I."/>
        </authorList>
    </citation>
    <scope>NUCLEOTIDE SEQUENCE</scope>
    <source>
        <tissue evidence="3">Shoot tissue taken approximately 20 cm above the soil surface</tissue>
    </source>
</reference>
<evidence type="ECO:0000256" key="1">
    <source>
        <dbReference type="SAM" id="Phobius"/>
    </source>
</evidence>
<evidence type="ECO:0000313" key="3">
    <source>
        <dbReference type="EMBL" id="JAD62028.1"/>
    </source>
</evidence>
<feature type="signal peptide" evidence="2">
    <location>
        <begin position="1"/>
        <end position="32"/>
    </location>
</feature>
<protein>
    <recommendedName>
        <fullName evidence="4">Secreted protein</fullName>
    </recommendedName>
</protein>
<dbReference type="AlphaFoldDB" id="A0A0A9BIQ2"/>
<feature type="chain" id="PRO_5002044202" description="Secreted protein" evidence="2">
    <location>
        <begin position="33"/>
        <end position="82"/>
    </location>
</feature>
<evidence type="ECO:0000256" key="2">
    <source>
        <dbReference type="SAM" id="SignalP"/>
    </source>
</evidence>
<name>A0A0A9BIQ2_ARUDO</name>
<proteinExistence type="predicted"/>
<reference evidence="3" key="1">
    <citation type="submission" date="2014-09" db="EMBL/GenBank/DDBJ databases">
        <authorList>
            <person name="Magalhaes I.L.F."/>
            <person name="Oliveira U."/>
            <person name="Santos F.R."/>
            <person name="Vidigal T.H.D.A."/>
            <person name="Brescovit A.D."/>
            <person name="Santos A.J."/>
        </authorList>
    </citation>
    <scope>NUCLEOTIDE SEQUENCE</scope>
    <source>
        <tissue evidence="3">Shoot tissue taken approximately 20 cm above the soil surface</tissue>
    </source>
</reference>
<keyword evidence="1" id="KW-0472">Membrane</keyword>
<keyword evidence="1" id="KW-1133">Transmembrane helix</keyword>
<keyword evidence="2" id="KW-0732">Signal</keyword>
<accession>A0A0A9BIQ2</accession>